<reference evidence="1" key="1">
    <citation type="submission" date="2014-12" db="EMBL/GenBank/DDBJ databases">
        <title>Insight into the proteome of Arion vulgaris.</title>
        <authorList>
            <person name="Aradska J."/>
            <person name="Bulat T."/>
            <person name="Smidak R."/>
            <person name="Sarate P."/>
            <person name="Gangsoo J."/>
            <person name="Sialana F."/>
            <person name="Bilban M."/>
            <person name="Lubec G."/>
        </authorList>
    </citation>
    <scope>NUCLEOTIDE SEQUENCE</scope>
    <source>
        <tissue evidence="1">Skin</tissue>
    </source>
</reference>
<name>A0A0B7AH16_9EUPU</name>
<accession>A0A0B7AH16</accession>
<proteinExistence type="predicted"/>
<organism evidence="1">
    <name type="scientific">Arion vulgaris</name>
    <dbReference type="NCBI Taxonomy" id="1028688"/>
    <lineage>
        <taxon>Eukaryota</taxon>
        <taxon>Metazoa</taxon>
        <taxon>Spiralia</taxon>
        <taxon>Lophotrochozoa</taxon>
        <taxon>Mollusca</taxon>
        <taxon>Gastropoda</taxon>
        <taxon>Heterobranchia</taxon>
        <taxon>Euthyneura</taxon>
        <taxon>Panpulmonata</taxon>
        <taxon>Eupulmonata</taxon>
        <taxon>Stylommatophora</taxon>
        <taxon>Helicina</taxon>
        <taxon>Arionoidea</taxon>
        <taxon>Arionidae</taxon>
        <taxon>Arion</taxon>
    </lineage>
</organism>
<feature type="non-terminal residue" evidence="1">
    <location>
        <position position="1"/>
    </location>
</feature>
<sequence length="70" mass="7605">CLDAQKLVAPELSSSVYVSHDKISNCTLLTEEQDNLVVDIGHISIDSTKPFLDLVTTSDQENLSAEISTL</sequence>
<feature type="non-terminal residue" evidence="1">
    <location>
        <position position="70"/>
    </location>
</feature>
<dbReference type="AlphaFoldDB" id="A0A0B7AH16"/>
<evidence type="ECO:0000313" key="1">
    <source>
        <dbReference type="EMBL" id="CEK79912.1"/>
    </source>
</evidence>
<gene>
    <name evidence="1" type="primary">ORF118143</name>
</gene>
<protein>
    <submittedName>
        <fullName evidence="1">Uncharacterized protein</fullName>
    </submittedName>
</protein>
<dbReference type="EMBL" id="HACG01033047">
    <property type="protein sequence ID" value="CEK79912.1"/>
    <property type="molecule type" value="Transcribed_RNA"/>
</dbReference>